<sequence length="357" mass="38916">MEFFLPDVRQDAVKLRRTYLQLALRYHPDKVNVSRSPQGSAEYREATELFQAIQVAYEELSARLDGRGRRGLPGGPGPRVRSAFAAACELGDVAVMRRLLRLRPALAEQTDELGVSPLMFAASGGSLAACEVLLEAKAALETRNPLGWTALTWAALRARTEASSFLLQRGAAVQDNDLIVLAFTGNHETLSILLKACSEEKVLAVRDQKEKGLLHFALTGLAYMKQTAESHQRCVALAIEARCDPAAEDRRACQCRGGGMEDAVPVLCHFVQCMAEDWASADLDQSSVHVAMVQRLLQLHADPRAVGPPGSAIDVARRNGLAQIHKALLGDSAGSAQPPARRLHVSSWRRWCWCCGS</sequence>
<dbReference type="Gene3D" id="1.10.287.110">
    <property type="entry name" value="DnaJ domain"/>
    <property type="match status" value="1"/>
</dbReference>
<evidence type="ECO:0000313" key="3">
    <source>
        <dbReference type="EMBL" id="CAE7031879.1"/>
    </source>
</evidence>
<accession>A0A812IB72</accession>
<dbReference type="InterPro" id="IPR002110">
    <property type="entry name" value="Ankyrin_rpt"/>
</dbReference>
<dbReference type="InterPro" id="IPR052391">
    <property type="entry name" value="E3_Ligase-Neurotoxin"/>
</dbReference>
<feature type="repeat" description="ANK" evidence="1">
    <location>
        <begin position="113"/>
        <end position="145"/>
    </location>
</feature>
<feature type="domain" description="J" evidence="2">
    <location>
        <begin position="1"/>
        <end position="74"/>
    </location>
</feature>
<dbReference type="Pfam" id="PF12796">
    <property type="entry name" value="Ank_2"/>
    <property type="match status" value="1"/>
</dbReference>
<protein>
    <submittedName>
        <fullName evidence="3">TANC1 protein</fullName>
    </submittedName>
</protein>
<dbReference type="InterPro" id="IPR001623">
    <property type="entry name" value="DnaJ_domain"/>
</dbReference>
<dbReference type="PANTHER" id="PTHR24133:SF40">
    <property type="entry name" value="ANKYRIN REPEAT DOMAIN 44"/>
    <property type="match status" value="1"/>
</dbReference>
<dbReference type="SMART" id="SM00248">
    <property type="entry name" value="ANK"/>
    <property type="match status" value="3"/>
</dbReference>
<reference evidence="3" key="1">
    <citation type="submission" date="2021-02" db="EMBL/GenBank/DDBJ databases">
        <authorList>
            <person name="Dougan E. K."/>
            <person name="Rhodes N."/>
            <person name="Thang M."/>
            <person name="Chan C."/>
        </authorList>
    </citation>
    <scope>NUCLEOTIDE SEQUENCE</scope>
</reference>
<dbReference type="CDD" id="cd06257">
    <property type="entry name" value="DnaJ"/>
    <property type="match status" value="1"/>
</dbReference>
<dbReference type="Gene3D" id="1.25.40.20">
    <property type="entry name" value="Ankyrin repeat-containing domain"/>
    <property type="match status" value="2"/>
</dbReference>
<dbReference type="PROSITE" id="PS50076">
    <property type="entry name" value="DNAJ_2"/>
    <property type="match status" value="1"/>
</dbReference>
<evidence type="ECO:0000259" key="2">
    <source>
        <dbReference type="PROSITE" id="PS50076"/>
    </source>
</evidence>
<dbReference type="PROSITE" id="PS50088">
    <property type="entry name" value="ANK_REPEAT"/>
    <property type="match status" value="1"/>
</dbReference>
<dbReference type="SUPFAM" id="SSF46565">
    <property type="entry name" value="Chaperone J-domain"/>
    <property type="match status" value="1"/>
</dbReference>
<dbReference type="AlphaFoldDB" id="A0A812IB72"/>
<organism evidence="3 4">
    <name type="scientific">Symbiodinium natans</name>
    <dbReference type="NCBI Taxonomy" id="878477"/>
    <lineage>
        <taxon>Eukaryota</taxon>
        <taxon>Sar</taxon>
        <taxon>Alveolata</taxon>
        <taxon>Dinophyceae</taxon>
        <taxon>Suessiales</taxon>
        <taxon>Symbiodiniaceae</taxon>
        <taxon>Symbiodinium</taxon>
    </lineage>
</organism>
<proteinExistence type="predicted"/>
<keyword evidence="4" id="KW-1185">Reference proteome</keyword>
<evidence type="ECO:0000256" key="1">
    <source>
        <dbReference type="PROSITE-ProRule" id="PRU00023"/>
    </source>
</evidence>
<dbReference type="EMBL" id="CAJNDS010000236">
    <property type="protein sequence ID" value="CAE7031879.1"/>
    <property type="molecule type" value="Genomic_DNA"/>
</dbReference>
<dbReference type="InterPro" id="IPR036869">
    <property type="entry name" value="J_dom_sf"/>
</dbReference>
<dbReference type="SUPFAM" id="SSF48403">
    <property type="entry name" value="Ankyrin repeat"/>
    <property type="match status" value="1"/>
</dbReference>
<comment type="caution">
    <text evidence="3">The sequence shown here is derived from an EMBL/GenBank/DDBJ whole genome shotgun (WGS) entry which is preliminary data.</text>
</comment>
<keyword evidence="1" id="KW-0040">ANK repeat</keyword>
<dbReference type="Proteomes" id="UP000604046">
    <property type="component" value="Unassembled WGS sequence"/>
</dbReference>
<dbReference type="PANTHER" id="PTHR24133">
    <property type="entry name" value="ANKYRIN DOMAIN-CONTAINING"/>
    <property type="match status" value="1"/>
</dbReference>
<gene>
    <name evidence="3" type="primary">TANC1</name>
    <name evidence="3" type="ORF">SNAT2548_LOCUS3832</name>
</gene>
<name>A0A812IB72_9DINO</name>
<dbReference type="InterPro" id="IPR036770">
    <property type="entry name" value="Ankyrin_rpt-contain_sf"/>
</dbReference>
<evidence type="ECO:0000313" key="4">
    <source>
        <dbReference type="Proteomes" id="UP000604046"/>
    </source>
</evidence>
<dbReference type="OrthoDB" id="421949at2759"/>